<dbReference type="STRING" id="797114.C475_14688"/>
<feature type="region of interest" description="Disordered" evidence="1">
    <location>
        <begin position="185"/>
        <end position="213"/>
    </location>
</feature>
<evidence type="ECO:0000256" key="1">
    <source>
        <dbReference type="SAM" id="MobiDB-lite"/>
    </source>
</evidence>
<evidence type="ECO:0000313" key="2">
    <source>
        <dbReference type="EMBL" id="ELZ23529.1"/>
    </source>
</evidence>
<protein>
    <recommendedName>
        <fullName evidence="4">PmoA family protein</fullName>
    </recommendedName>
</protein>
<evidence type="ECO:0000313" key="3">
    <source>
        <dbReference type="Proteomes" id="UP000011626"/>
    </source>
</evidence>
<dbReference type="Pfam" id="PF14100">
    <property type="entry name" value="DUF6807"/>
    <property type="match status" value="1"/>
</dbReference>
<reference evidence="2 3" key="1">
    <citation type="journal article" date="2014" name="PLoS Genet.">
        <title>Phylogenetically driven sequencing of extremely halophilic archaea reveals strategies for static and dynamic osmo-response.</title>
        <authorList>
            <person name="Becker E.A."/>
            <person name="Seitzer P.M."/>
            <person name="Tritt A."/>
            <person name="Larsen D."/>
            <person name="Krusor M."/>
            <person name="Yao A.I."/>
            <person name="Wu D."/>
            <person name="Madern D."/>
            <person name="Eisen J.A."/>
            <person name="Darling A.E."/>
            <person name="Facciotti M.T."/>
        </authorList>
    </citation>
    <scope>NUCLEOTIDE SEQUENCE [LARGE SCALE GENOMIC DNA]</scope>
    <source>
        <strain evidence="2 3">2-9-1</strain>
    </source>
</reference>
<dbReference type="InterPro" id="IPR029475">
    <property type="entry name" value="DUF6807"/>
</dbReference>
<name>M0CNV7_9EURY</name>
<gene>
    <name evidence="2" type="ORF">C475_14688</name>
</gene>
<sequence length="304" mass="33068">MTLETDVEDGVVSVIADGTLLARYDAEPAGSKPGFDTLALPSGVDTKPGENLVVSSPHDHPWHFGLFFCQKLVDGVNCWESEPNAAAGNPHGYAEAGEYEVRDASDGGIEVEQEATWRTDSGEELLDDARRIRIGEPDDEGYLLTWEQDVTALEQRRHLSSETLHGHYSGLSLRFARSLREGRVLLPDGRDPGETSPPRAASGPAARWCDYSGPLDGRPGAGAVGDPWSAGVAMFDHPDNGAGPVNWFVMDEPFGFLAANPTWGTVETLDEGESRSWTWGLWVHSGTPDEERVERAYESFVDSV</sequence>
<organism evidence="2 3">
    <name type="scientific">Halosimplex carlsbadense 2-9-1</name>
    <dbReference type="NCBI Taxonomy" id="797114"/>
    <lineage>
        <taxon>Archaea</taxon>
        <taxon>Methanobacteriati</taxon>
        <taxon>Methanobacteriota</taxon>
        <taxon>Stenosarchaea group</taxon>
        <taxon>Halobacteria</taxon>
        <taxon>Halobacteriales</taxon>
        <taxon>Haloarculaceae</taxon>
        <taxon>Halosimplex</taxon>
    </lineage>
</organism>
<proteinExistence type="predicted"/>
<accession>M0CNV7</accession>
<dbReference type="Proteomes" id="UP000011626">
    <property type="component" value="Unassembled WGS sequence"/>
</dbReference>
<dbReference type="AlphaFoldDB" id="M0CNV7"/>
<evidence type="ECO:0008006" key="4">
    <source>
        <dbReference type="Google" id="ProtNLM"/>
    </source>
</evidence>
<dbReference type="EMBL" id="AOIU01000033">
    <property type="protein sequence ID" value="ELZ23529.1"/>
    <property type="molecule type" value="Genomic_DNA"/>
</dbReference>
<feature type="compositionally biased region" description="Low complexity" evidence="1">
    <location>
        <begin position="196"/>
        <end position="207"/>
    </location>
</feature>
<dbReference type="RefSeq" id="WP_006884608.1">
    <property type="nucleotide sequence ID" value="NZ_AOIU01000033.1"/>
</dbReference>
<keyword evidence="3" id="KW-1185">Reference proteome</keyword>
<comment type="caution">
    <text evidence="2">The sequence shown here is derived from an EMBL/GenBank/DDBJ whole genome shotgun (WGS) entry which is preliminary data.</text>
</comment>
<dbReference type="OrthoDB" id="229338at2157"/>